<dbReference type="AlphaFoldDB" id="A0A975EP12"/>
<keyword evidence="2 5" id="KW-0812">Transmembrane</keyword>
<organism evidence="7 8">
    <name type="scientific">Cognatishimia activa</name>
    <dbReference type="NCBI Taxonomy" id="1715691"/>
    <lineage>
        <taxon>Bacteria</taxon>
        <taxon>Pseudomonadati</taxon>
        <taxon>Pseudomonadota</taxon>
        <taxon>Alphaproteobacteria</taxon>
        <taxon>Rhodobacterales</taxon>
        <taxon>Paracoccaceae</taxon>
        <taxon>Cognatishimia</taxon>
    </lineage>
</organism>
<evidence type="ECO:0000256" key="2">
    <source>
        <dbReference type="ARBA" id="ARBA00022692"/>
    </source>
</evidence>
<accession>A0A975EP12</accession>
<name>A0A975EP12_9RHOB</name>
<dbReference type="KEGG" id="cact:HZ995_14570"/>
<feature type="transmembrane region" description="Helical" evidence="5">
    <location>
        <begin position="177"/>
        <end position="203"/>
    </location>
</feature>
<evidence type="ECO:0000256" key="5">
    <source>
        <dbReference type="SAM" id="Phobius"/>
    </source>
</evidence>
<gene>
    <name evidence="7" type="ORF">HZ995_14570</name>
</gene>
<evidence type="ECO:0000259" key="6">
    <source>
        <dbReference type="Pfam" id="PF04893"/>
    </source>
</evidence>
<evidence type="ECO:0000256" key="4">
    <source>
        <dbReference type="ARBA" id="ARBA00023136"/>
    </source>
</evidence>
<feature type="transmembrane region" description="Helical" evidence="5">
    <location>
        <begin position="49"/>
        <end position="69"/>
    </location>
</feature>
<evidence type="ECO:0000256" key="3">
    <source>
        <dbReference type="ARBA" id="ARBA00022989"/>
    </source>
</evidence>
<evidence type="ECO:0000256" key="1">
    <source>
        <dbReference type="ARBA" id="ARBA00004141"/>
    </source>
</evidence>
<evidence type="ECO:0000313" key="8">
    <source>
        <dbReference type="Proteomes" id="UP000665026"/>
    </source>
</evidence>
<feature type="transmembrane region" description="Helical" evidence="5">
    <location>
        <begin position="89"/>
        <end position="108"/>
    </location>
</feature>
<keyword evidence="4 5" id="KW-0472">Membrane</keyword>
<proteinExistence type="predicted"/>
<reference evidence="7" key="1">
    <citation type="submission" date="2020-07" db="EMBL/GenBank/DDBJ databases">
        <title>Genome sequences of bacteria associated with the marine, planktonic diatom Thalassiosira profunda strain ECT2AJA-044.</title>
        <authorList>
            <person name="Gargas C.B."/>
            <person name="Roberts W.R."/>
            <person name="Alverson A.J."/>
        </authorList>
    </citation>
    <scope>NUCLEOTIDE SEQUENCE</scope>
    <source>
        <strain evidence="7">ECT2AJA-044</strain>
    </source>
</reference>
<feature type="domain" description="Yip1" evidence="6">
    <location>
        <begin position="28"/>
        <end position="196"/>
    </location>
</feature>
<keyword evidence="3 5" id="KW-1133">Transmembrane helix</keyword>
<feature type="transmembrane region" description="Helical" evidence="5">
    <location>
        <begin position="115"/>
        <end position="134"/>
    </location>
</feature>
<protein>
    <submittedName>
        <fullName evidence="7">YIP1 family protein</fullName>
    </submittedName>
</protein>
<dbReference type="Proteomes" id="UP000665026">
    <property type="component" value="Chromosome"/>
</dbReference>
<dbReference type="RefSeq" id="WP_209356382.1">
    <property type="nucleotide sequence ID" value="NZ_CP060010.1"/>
</dbReference>
<dbReference type="Pfam" id="PF04893">
    <property type="entry name" value="Yip1"/>
    <property type="match status" value="1"/>
</dbReference>
<comment type="subcellular location">
    <subcellularLocation>
        <location evidence="1">Membrane</location>
        <topology evidence="1">Multi-pass membrane protein</topology>
    </subcellularLocation>
</comment>
<dbReference type="InterPro" id="IPR006977">
    <property type="entry name" value="Yip1_dom"/>
</dbReference>
<evidence type="ECO:0000313" key="7">
    <source>
        <dbReference type="EMBL" id="QTN35678.1"/>
    </source>
</evidence>
<dbReference type="EMBL" id="CP060010">
    <property type="protein sequence ID" value="QTN35678.1"/>
    <property type="molecule type" value="Genomic_DNA"/>
</dbReference>
<dbReference type="GO" id="GO:0016020">
    <property type="term" value="C:membrane"/>
    <property type="evidence" value="ECO:0007669"/>
    <property type="project" value="UniProtKB-SubCell"/>
</dbReference>
<feature type="transmembrane region" description="Helical" evidence="5">
    <location>
        <begin position="140"/>
        <end position="165"/>
    </location>
</feature>
<sequence>MVLDVWAAQQHGDILMMQQFRDLVILTVLRPAEAIEQIKAMHLPVRVSWVLLVVGVMLSTVAIFARVLIFPVEIFPGVMFLDVVTPFGLFVTMTIVAATSAALLTFAGRQLGGQGTFATVLTYVAWLQIMRAVVEGAGLIVSFASFSLAVLAINLAGLYGIWIILQFQKGAHEFDSIGRALGSLVLTFVGLVMVISLLVAPFISV</sequence>